<dbReference type="InterPro" id="IPR036055">
    <property type="entry name" value="LDL_receptor-like_sf"/>
</dbReference>
<evidence type="ECO:0000256" key="8">
    <source>
        <dbReference type="SAM" id="SignalP"/>
    </source>
</evidence>
<dbReference type="PRINTS" id="PR00261">
    <property type="entry name" value="LDLRECEPTOR"/>
</dbReference>
<feature type="disulfide bond" evidence="7">
    <location>
        <begin position="55"/>
        <end position="70"/>
    </location>
</feature>
<dbReference type="OrthoDB" id="9990982at2759"/>
<evidence type="ECO:0000256" key="7">
    <source>
        <dbReference type="PROSITE-ProRule" id="PRU00124"/>
    </source>
</evidence>
<dbReference type="InterPro" id="IPR002172">
    <property type="entry name" value="LDrepeatLR_classA_rpt"/>
</dbReference>
<dbReference type="Pfam" id="PF00057">
    <property type="entry name" value="Ldl_recept_a"/>
    <property type="match status" value="2"/>
</dbReference>
<keyword evidence="4" id="KW-1133">Transmembrane helix</keyword>
<dbReference type="AlphaFoldDB" id="A0A9X6NG34"/>
<keyword evidence="5" id="KW-0472">Membrane</keyword>
<feature type="disulfide bond" evidence="7">
    <location>
        <begin position="168"/>
        <end position="183"/>
    </location>
</feature>
<comment type="subcellular location">
    <subcellularLocation>
        <location evidence="1">Membrane</location>
        <topology evidence="1">Single-pass membrane protein</topology>
    </subcellularLocation>
</comment>
<keyword evidence="6 7" id="KW-1015">Disulfide bond</keyword>
<accession>A0A9X6NG34</accession>
<dbReference type="Gene3D" id="4.10.1220.10">
    <property type="entry name" value="EGF-type module"/>
    <property type="match status" value="2"/>
</dbReference>
<sequence length="249" mass="27140">MIRPSLLVLVAVVLIPICRCARSRSNSQRKCTRVDGSVGFSCPISHYCNRNSSLCNGLKDCFDGSDELNCPSKAGSPLAVTVSRLVPCVLPNGISGVKCHERDIFCYPYDQVCDGEEDCLGGLDELDCPAGSPKRKNAVVRCGRKDEAERYQCLNIVEEYCWPAEWKCDGGRDCEDGRDEVDCPVGVSGEGREVGLELLPPVTYPACRRKDGGLGFSCHRGGFCFPASYSCDGRAHCRDGTDEKHCPLV</sequence>
<dbReference type="EMBL" id="MTYJ01000267">
    <property type="protein sequence ID" value="OWA52408.1"/>
    <property type="molecule type" value="Genomic_DNA"/>
</dbReference>
<dbReference type="SUPFAM" id="SSF57424">
    <property type="entry name" value="LDL receptor-like module"/>
    <property type="match status" value="4"/>
</dbReference>
<reference evidence="10" key="1">
    <citation type="submission" date="2017-01" db="EMBL/GenBank/DDBJ databases">
        <title>Comparative genomics of anhydrobiosis in the tardigrade Hypsibius dujardini.</title>
        <authorList>
            <person name="Yoshida Y."/>
            <person name="Koutsovoulos G."/>
            <person name="Laetsch D."/>
            <person name="Stevens L."/>
            <person name="Kumar S."/>
            <person name="Horikawa D."/>
            <person name="Ishino K."/>
            <person name="Komine S."/>
            <person name="Tomita M."/>
            <person name="Blaxter M."/>
            <person name="Arakawa K."/>
        </authorList>
    </citation>
    <scope>NUCLEOTIDE SEQUENCE [LARGE SCALE GENOMIC DNA]</scope>
    <source>
        <strain evidence="10">Z151</strain>
    </source>
</reference>
<comment type="caution">
    <text evidence="9">The sequence shown here is derived from an EMBL/GenBank/DDBJ whole genome shotgun (WGS) entry which is preliminary data.</text>
</comment>
<dbReference type="PANTHER" id="PTHR24270">
    <property type="entry name" value="LOW-DENSITY LIPOPROTEIN RECEPTOR-RELATED"/>
    <property type="match status" value="1"/>
</dbReference>
<proteinExistence type="predicted"/>
<evidence type="ECO:0000313" key="10">
    <source>
        <dbReference type="Proteomes" id="UP000192578"/>
    </source>
</evidence>
<evidence type="ECO:0000256" key="2">
    <source>
        <dbReference type="ARBA" id="ARBA00022692"/>
    </source>
</evidence>
<dbReference type="SMART" id="SM00192">
    <property type="entry name" value="LDLa"/>
    <property type="match status" value="4"/>
</dbReference>
<feature type="chain" id="PRO_5040880101" evidence="8">
    <location>
        <begin position="21"/>
        <end position="249"/>
    </location>
</feature>
<keyword evidence="3" id="KW-0677">Repeat</keyword>
<evidence type="ECO:0000313" key="9">
    <source>
        <dbReference type="EMBL" id="OWA52408.1"/>
    </source>
</evidence>
<keyword evidence="8" id="KW-0732">Signal</keyword>
<feature type="disulfide bond" evidence="7">
    <location>
        <begin position="113"/>
        <end position="128"/>
    </location>
</feature>
<organism evidence="9 10">
    <name type="scientific">Hypsibius exemplaris</name>
    <name type="common">Freshwater tardigrade</name>
    <dbReference type="NCBI Taxonomy" id="2072580"/>
    <lineage>
        <taxon>Eukaryota</taxon>
        <taxon>Metazoa</taxon>
        <taxon>Ecdysozoa</taxon>
        <taxon>Tardigrada</taxon>
        <taxon>Eutardigrada</taxon>
        <taxon>Parachela</taxon>
        <taxon>Hypsibioidea</taxon>
        <taxon>Hypsibiidae</taxon>
        <taxon>Hypsibius</taxon>
    </lineage>
</organism>
<dbReference type="GO" id="GO:0005886">
    <property type="term" value="C:plasma membrane"/>
    <property type="evidence" value="ECO:0007669"/>
    <property type="project" value="TreeGrafter"/>
</dbReference>
<dbReference type="PANTHER" id="PTHR24270:SF62">
    <property type="entry name" value="LOW-DENSITY LIPOPROTEIN RECEPTOR-RELATED PROTEIN 2"/>
    <property type="match status" value="1"/>
</dbReference>
<dbReference type="Proteomes" id="UP000192578">
    <property type="component" value="Unassembled WGS sequence"/>
</dbReference>
<dbReference type="PROSITE" id="PS50068">
    <property type="entry name" value="LDLRA_2"/>
    <property type="match status" value="4"/>
</dbReference>
<protein>
    <submittedName>
        <fullName evidence="9">Uncharacterized protein</fullName>
    </submittedName>
</protein>
<name>A0A9X6NG34_HYPEX</name>
<feature type="disulfide bond" evidence="7">
    <location>
        <begin position="231"/>
        <end position="246"/>
    </location>
</feature>
<keyword evidence="10" id="KW-1185">Reference proteome</keyword>
<gene>
    <name evidence="9" type="ORF">BV898_16865</name>
</gene>
<evidence type="ECO:0000256" key="1">
    <source>
        <dbReference type="ARBA" id="ARBA00004167"/>
    </source>
</evidence>
<dbReference type="Gene3D" id="4.10.400.10">
    <property type="entry name" value="Low-density Lipoprotein Receptor"/>
    <property type="match status" value="2"/>
</dbReference>
<feature type="signal peptide" evidence="8">
    <location>
        <begin position="1"/>
        <end position="20"/>
    </location>
</feature>
<evidence type="ECO:0000256" key="3">
    <source>
        <dbReference type="ARBA" id="ARBA00022737"/>
    </source>
</evidence>
<evidence type="ECO:0000256" key="5">
    <source>
        <dbReference type="ARBA" id="ARBA00023136"/>
    </source>
</evidence>
<dbReference type="GO" id="GO:0016192">
    <property type="term" value="P:vesicle-mediated transport"/>
    <property type="evidence" value="ECO:0007669"/>
    <property type="project" value="UniProtKB-ARBA"/>
</dbReference>
<dbReference type="CDD" id="cd00112">
    <property type="entry name" value="LDLa"/>
    <property type="match status" value="1"/>
</dbReference>
<comment type="caution">
    <text evidence="7">Lacks conserved residue(s) required for the propagation of feature annotation.</text>
</comment>
<evidence type="ECO:0000256" key="6">
    <source>
        <dbReference type="ARBA" id="ARBA00023157"/>
    </source>
</evidence>
<keyword evidence="2" id="KW-0812">Transmembrane</keyword>
<dbReference type="InterPro" id="IPR050685">
    <property type="entry name" value="LDLR"/>
</dbReference>
<evidence type="ECO:0000256" key="4">
    <source>
        <dbReference type="ARBA" id="ARBA00022989"/>
    </source>
</evidence>